<comment type="caution">
    <text evidence="1">The sequence shown here is derived from an EMBL/GenBank/DDBJ whole genome shotgun (WGS) entry which is preliminary data.</text>
</comment>
<evidence type="ECO:0008006" key="3">
    <source>
        <dbReference type="Google" id="ProtNLM"/>
    </source>
</evidence>
<evidence type="ECO:0000313" key="1">
    <source>
        <dbReference type="EMBL" id="GAA3922983.1"/>
    </source>
</evidence>
<accession>A0ABP7MHF2</accession>
<dbReference type="PANTHER" id="PTHR43155:SF2">
    <property type="entry name" value="CYCLIC DI-GMP PHOSPHODIESTERASE PA4108"/>
    <property type="match status" value="1"/>
</dbReference>
<organism evidence="1 2">
    <name type="scientific">Litoribacillus peritrichatus</name>
    <dbReference type="NCBI Taxonomy" id="718191"/>
    <lineage>
        <taxon>Bacteria</taxon>
        <taxon>Pseudomonadati</taxon>
        <taxon>Pseudomonadota</taxon>
        <taxon>Gammaproteobacteria</taxon>
        <taxon>Oceanospirillales</taxon>
        <taxon>Oceanospirillaceae</taxon>
        <taxon>Litoribacillus</taxon>
    </lineage>
</organism>
<dbReference type="InterPro" id="IPR003607">
    <property type="entry name" value="HD/PDEase_dom"/>
</dbReference>
<dbReference type="EMBL" id="BAABBN010000006">
    <property type="protein sequence ID" value="GAA3922983.1"/>
    <property type="molecule type" value="Genomic_DNA"/>
</dbReference>
<name>A0ABP7MHF2_9GAMM</name>
<dbReference type="Proteomes" id="UP001501565">
    <property type="component" value="Unassembled WGS sequence"/>
</dbReference>
<proteinExistence type="predicted"/>
<dbReference type="CDD" id="cd00077">
    <property type="entry name" value="HDc"/>
    <property type="match status" value="1"/>
</dbReference>
<dbReference type="PANTHER" id="PTHR43155">
    <property type="entry name" value="CYCLIC DI-GMP PHOSPHODIESTERASE PA4108-RELATED"/>
    <property type="match status" value="1"/>
</dbReference>
<keyword evidence="2" id="KW-1185">Reference proteome</keyword>
<evidence type="ECO:0000313" key="2">
    <source>
        <dbReference type="Proteomes" id="UP001501565"/>
    </source>
</evidence>
<dbReference type="RefSeq" id="WP_344797855.1">
    <property type="nucleotide sequence ID" value="NZ_BAABBN010000006.1"/>
</dbReference>
<sequence length="452" mass="52353">MFEKKFSKERPYPDDIPYLDHLVSIHPVQTVRATQDIFDQHKTRLLEQNAHIDPSSKSTLLSALSQQPLLIPLDHCIALENELTEPALLAHYRYFLEVFPQFKRMHGGFELDDALQSMVAQTLQHPLIAQKLTVLMLRMPQRFEFSIAVSWLSMVIALRQERSQHQQMSAFIAGLTMDIGYLHLPQASIQDEETHGNVQATDNHPILSWQILSTIDTLDPAIAKAVLEHHERCDGSGFPYGKFRDELGITGQIIAMASLVIHHQMPDEPHQQKHLADMLPALQVNALVHKYEVYETTSILCRQWAHAHVTQISEHTIDAYIDRILTKNQLLREWIQHIDEMIMAFANEQEDRSLLTIKQTYVHILGSAYSSGFLDENYARWLQHVQKEKVSGVFREIEEVGLLMDEIEKHLQQTTRLFERLMNQSSTKYELYEPQINQGLQHIQRLLRNTKE</sequence>
<dbReference type="Gene3D" id="1.10.3210.10">
    <property type="entry name" value="Hypothetical protein af1432"/>
    <property type="match status" value="1"/>
</dbReference>
<dbReference type="Pfam" id="PF13487">
    <property type="entry name" value="HD_5"/>
    <property type="match status" value="1"/>
</dbReference>
<protein>
    <recommendedName>
        <fullName evidence="3">HD-GYP domain-containing protein</fullName>
    </recommendedName>
</protein>
<dbReference type="SUPFAM" id="SSF109604">
    <property type="entry name" value="HD-domain/PDEase-like"/>
    <property type="match status" value="1"/>
</dbReference>
<reference evidence="2" key="1">
    <citation type="journal article" date="2019" name="Int. J. Syst. Evol. Microbiol.">
        <title>The Global Catalogue of Microorganisms (GCM) 10K type strain sequencing project: providing services to taxonomists for standard genome sequencing and annotation.</title>
        <authorList>
            <consortium name="The Broad Institute Genomics Platform"/>
            <consortium name="The Broad Institute Genome Sequencing Center for Infectious Disease"/>
            <person name="Wu L."/>
            <person name="Ma J."/>
        </authorList>
    </citation>
    <scope>NUCLEOTIDE SEQUENCE [LARGE SCALE GENOMIC DNA]</scope>
    <source>
        <strain evidence="2">JCM 17551</strain>
    </source>
</reference>
<gene>
    <name evidence="1" type="ORF">GCM10022277_18620</name>
</gene>